<keyword evidence="1" id="KW-0489">Methyltransferase</keyword>
<dbReference type="InterPro" id="IPR029063">
    <property type="entry name" value="SAM-dependent_MTases_sf"/>
</dbReference>
<dbReference type="InterPro" id="IPR019410">
    <property type="entry name" value="Methyltransf_16"/>
</dbReference>
<dbReference type="GO" id="GO:0008168">
    <property type="term" value="F:methyltransferase activity"/>
    <property type="evidence" value="ECO:0007669"/>
    <property type="project" value="UniProtKB-KW"/>
</dbReference>
<organism evidence="1 2">
    <name type="scientific">Giardia muris</name>
    <dbReference type="NCBI Taxonomy" id="5742"/>
    <lineage>
        <taxon>Eukaryota</taxon>
        <taxon>Metamonada</taxon>
        <taxon>Diplomonadida</taxon>
        <taxon>Hexamitidae</taxon>
        <taxon>Giardiinae</taxon>
        <taxon>Giardia</taxon>
    </lineage>
</organism>
<dbReference type="PANTHER" id="PTHR14614:SF159">
    <property type="entry name" value="METHYLTRANSFERASE"/>
    <property type="match status" value="1"/>
</dbReference>
<dbReference type="GO" id="GO:0032259">
    <property type="term" value="P:methylation"/>
    <property type="evidence" value="ECO:0007669"/>
    <property type="project" value="UniProtKB-KW"/>
</dbReference>
<keyword evidence="2" id="KW-1185">Reference proteome</keyword>
<sequence>MLEETSIASLLMYIRGSQRFTRRTLTFEPHPPEEGGSKDTIFVRELPVIAGWVGCGVWDAAIIMSRYLITHPEVLQGKRVLELGSGVGLTGLIASRFSDEVVLTDYSESILENLEYNIWLNAADLTNEHLDDIFPEDRDAQARFRTQGQAISRAAKVAYLDWFHPMLSEKPVESFESDTNRKLPLNGFRRRVPGGVALGRFPMIIGSELTYQLSGVEELAEVIDIFLEEGGVFFEILSIYRGPGPRRFMELMEENGWVVEAREPDLGLCDNIDSVQSRNRNERYLFWTLFRKRDLQRLGDIFPRFGIAPPLDWKSFHFTGERNEIV</sequence>
<gene>
    <name evidence="1" type="ORF">GMRT_13624</name>
</gene>
<accession>A0A4Z1SZ50</accession>
<reference evidence="1 2" key="1">
    <citation type="submission" date="2019-05" db="EMBL/GenBank/DDBJ databases">
        <title>The compact genome of Giardia muris reveals important steps in the evolution of intestinal protozoan parasites.</title>
        <authorList>
            <person name="Xu F."/>
            <person name="Jimenez-Gonzalez A."/>
            <person name="Einarsson E."/>
            <person name="Astvaldsson A."/>
            <person name="Peirasmaki D."/>
            <person name="Eckmann L."/>
            <person name="Andersson J.O."/>
            <person name="Svard S.G."/>
            <person name="Jerlstrom-Hultqvist J."/>
        </authorList>
    </citation>
    <scope>NUCLEOTIDE SEQUENCE [LARGE SCALE GENOMIC DNA]</scope>
    <source>
        <strain evidence="1 2">Roberts-Thomson</strain>
    </source>
</reference>
<protein>
    <submittedName>
        <fullName evidence="1">Methyltransferase</fullName>
    </submittedName>
</protein>
<keyword evidence="1" id="KW-0808">Transferase</keyword>
<evidence type="ECO:0000313" key="1">
    <source>
        <dbReference type="EMBL" id="TNJ30045.1"/>
    </source>
</evidence>
<name>A0A4Z1SZ50_GIAMU</name>
<dbReference type="PANTHER" id="PTHR14614">
    <property type="entry name" value="HEPATOCELLULAR CARCINOMA-ASSOCIATED ANTIGEN"/>
    <property type="match status" value="1"/>
</dbReference>
<dbReference type="AlphaFoldDB" id="A0A4Z1SZ50"/>
<dbReference type="Proteomes" id="UP000315496">
    <property type="component" value="Chromosome 1"/>
</dbReference>
<dbReference type="EMBL" id="VDLU01000001">
    <property type="protein sequence ID" value="TNJ30045.1"/>
    <property type="molecule type" value="Genomic_DNA"/>
</dbReference>
<evidence type="ECO:0000313" key="2">
    <source>
        <dbReference type="Proteomes" id="UP000315496"/>
    </source>
</evidence>
<dbReference type="Gene3D" id="3.40.50.150">
    <property type="entry name" value="Vaccinia Virus protein VP39"/>
    <property type="match status" value="1"/>
</dbReference>
<dbReference type="VEuPathDB" id="GiardiaDB:GMRT_13624"/>
<dbReference type="OrthoDB" id="407325at2759"/>
<dbReference type="SUPFAM" id="SSF53335">
    <property type="entry name" value="S-adenosyl-L-methionine-dependent methyltransferases"/>
    <property type="match status" value="1"/>
</dbReference>
<dbReference type="Pfam" id="PF10294">
    <property type="entry name" value="Methyltransf_16"/>
    <property type="match status" value="1"/>
</dbReference>
<proteinExistence type="predicted"/>
<comment type="caution">
    <text evidence="1">The sequence shown here is derived from an EMBL/GenBank/DDBJ whole genome shotgun (WGS) entry which is preliminary data.</text>
</comment>